<keyword evidence="2" id="KW-1133">Transmembrane helix</keyword>
<feature type="transmembrane region" description="Helical" evidence="2">
    <location>
        <begin position="335"/>
        <end position="353"/>
    </location>
</feature>
<evidence type="ECO:0000259" key="3">
    <source>
        <dbReference type="Pfam" id="PF20237"/>
    </source>
</evidence>
<dbReference type="Proteomes" id="UP000664132">
    <property type="component" value="Unassembled WGS sequence"/>
</dbReference>
<dbReference type="PANTHER" id="PTHR34502:SF3">
    <property type="entry name" value="DUF6594 DOMAIN-CONTAINING PROTEIN"/>
    <property type="match status" value="1"/>
</dbReference>
<evidence type="ECO:0000256" key="1">
    <source>
        <dbReference type="SAM" id="MobiDB-lite"/>
    </source>
</evidence>
<feature type="transmembrane region" description="Helical" evidence="2">
    <location>
        <begin position="274"/>
        <end position="293"/>
    </location>
</feature>
<feature type="region of interest" description="Disordered" evidence="1">
    <location>
        <begin position="64"/>
        <end position="98"/>
    </location>
</feature>
<dbReference type="PANTHER" id="PTHR34502">
    <property type="entry name" value="DUF6594 DOMAIN-CONTAINING PROTEIN-RELATED"/>
    <property type="match status" value="1"/>
</dbReference>
<evidence type="ECO:0000313" key="4">
    <source>
        <dbReference type="EMBL" id="KAG4421190.1"/>
    </source>
</evidence>
<accession>A0A8H7TL28</accession>
<comment type="caution">
    <text evidence="4">The sequence shown here is derived from an EMBL/GenBank/DDBJ whole genome shotgun (WGS) entry which is preliminary data.</text>
</comment>
<sequence length="361" mass="40486">MTDQQDLMEKGEIGTHFETDEIKAIVIDGPHSLKSGEKEFHHGTDDPIISPAVKRKSLLSWRGWSKGKTTSSNEAEAEQRTQDGRRSSSTLDSPIFRNHEMRQLEYELDRLDERGNNVSPEVLNLTGSSQCSVSSPKQVLAQLEVKFNEYGMSSSNTSVDRTDADEVTLLSKSRELTSFGSPGQEDFEELSTFFVSNRPMDPNEAYIRHQEDLLSLKTRERESWLGIKLWNILRKNDDSALLRYIFSTSAQAKKSDPASGVVIWSRSRMKRFQLCVILTMIIIHFIAPVYSLWYMARKKQTNSSTAISVAVLLVFTCTLTVVLSQFTTVKRHELLASAAAYCAVLVVFIGNAGQSSGDARS</sequence>
<dbReference type="InterPro" id="IPR046529">
    <property type="entry name" value="DUF6594"/>
</dbReference>
<protein>
    <recommendedName>
        <fullName evidence="3">DUF6594 domain-containing protein</fullName>
    </recommendedName>
</protein>
<organism evidence="4 5">
    <name type="scientific">Cadophora malorum</name>
    <dbReference type="NCBI Taxonomy" id="108018"/>
    <lineage>
        <taxon>Eukaryota</taxon>
        <taxon>Fungi</taxon>
        <taxon>Dikarya</taxon>
        <taxon>Ascomycota</taxon>
        <taxon>Pezizomycotina</taxon>
        <taxon>Leotiomycetes</taxon>
        <taxon>Helotiales</taxon>
        <taxon>Ploettnerulaceae</taxon>
        <taxon>Cadophora</taxon>
    </lineage>
</organism>
<name>A0A8H7TL28_9HELO</name>
<feature type="transmembrane region" description="Helical" evidence="2">
    <location>
        <begin position="305"/>
        <end position="323"/>
    </location>
</feature>
<reference evidence="4" key="1">
    <citation type="submission" date="2021-02" db="EMBL/GenBank/DDBJ databases">
        <title>Genome sequence Cadophora malorum strain M34.</title>
        <authorList>
            <person name="Stefanovic E."/>
            <person name="Vu D."/>
            <person name="Scully C."/>
            <person name="Dijksterhuis J."/>
            <person name="Roader J."/>
            <person name="Houbraken J."/>
        </authorList>
    </citation>
    <scope>NUCLEOTIDE SEQUENCE</scope>
    <source>
        <strain evidence="4">M34</strain>
    </source>
</reference>
<keyword evidence="2" id="KW-0472">Membrane</keyword>
<dbReference type="EMBL" id="JAFJYH010000070">
    <property type="protein sequence ID" value="KAG4421190.1"/>
    <property type="molecule type" value="Genomic_DNA"/>
</dbReference>
<keyword evidence="5" id="KW-1185">Reference proteome</keyword>
<feature type="compositionally biased region" description="Basic and acidic residues" evidence="1">
    <location>
        <begin position="77"/>
        <end position="86"/>
    </location>
</feature>
<evidence type="ECO:0000256" key="2">
    <source>
        <dbReference type="SAM" id="Phobius"/>
    </source>
</evidence>
<feature type="domain" description="DUF6594" evidence="3">
    <location>
        <begin position="98"/>
        <end position="346"/>
    </location>
</feature>
<feature type="region of interest" description="Disordered" evidence="1">
    <location>
        <begin position="29"/>
        <end position="48"/>
    </location>
</feature>
<proteinExistence type="predicted"/>
<gene>
    <name evidence="4" type="ORF">IFR04_005710</name>
</gene>
<keyword evidence="2" id="KW-0812">Transmembrane</keyword>
<evidence type="ECO:0000313" key="5">
    <source>
        <dbReference type="Proteomes" id="UP000664132"/>
    </source>
</evidence>
<dbReference type="Pfam" id="PF20237">
    <property type="entry name" value="DUF6594"/>
    <property type="match status" value="1"/>
</dbReference>
<feature type="compositionally biased region" description="Basic and acidic residues" evidence="1">
    <location>
        <begin position="34"/>
        <end position="45"/>
    </location>
</feature>
<dbReference type="AlphaFoldDB" id="A0A8H7TL28"/>
<dbReference type="OrthoDB" id="3533814at2759"/>